<comment type="caution">
    <text evidence="1">The sequence shown here is derived from an EMBL/GenBank/DDBJ whole genome shotgun (WGS) entry which is preliminary data.</text>
</comment>
<gene>
    <name evidence="1" type="ORF">EYH45_02090</name>
</gene>
<proteinExistence type="predicted"/>
<sequence length="277" mass="30475">MWRVALAVLVVAFLFSSYMVFYTLEAKRPSFRLSVIFPRGGYSPSDNVDALLTAIGDGVSSFRGVVDRGGCRVFSYLTEKMGRASAVYCSGEDVANVIAYVNEAGLPFGRAGINGMDVAQEIILHLAYAGERARTGFVIYYSGRAGNLTSVKVSQLIKGLEVLGSGFELVVDEKGRRIHELTVYRIYGVDEEMNPPKPSYEKLYRLLRYINIQSREFDLRGLIVCGEEAFFIEVEEIALALTSVDTGDVLGLYVFDEEGGREVVAPEGCAVDWLGLP</sequence>
<protein>
    <submittedName>
        <fullName evidence="1">Uncharacterized protein</fullName>
    </submittedName>
</protein>
<evidence type="ECO:0000313" key="1">
    <source>
        <dbReference type="EMBL" id="HIQ29336.1"/>
    </source>
</evidence>
<dbReference type="Proteomes" id="UP000608579">
    <property type="component" value="Unassembled WGS sequence"/>
</dbReference>
<name>A0A832ZUZ6_CALS0</name>
<evidence type="ECO:0000313" key="2">
    <source>
        <dbReference type="Proteomes" id="UP000608579"/>
    </source>
</evidence>
<organism evidence="1 2">
    <name type="scientific">Caldiarchaeum subterraneum</name>
    <dbReference type="NCBI Taxonomy" id="311458"/>
    <lineage>
        <taxon>Archaea</taxon>
        <taxon>Nitrososphaerota</taxon>
        <taxon>Candidatus Caldarchaeales</taxon>
        <taxon>Candidatus Caldarchaeaceae</taxon>
        <taxon>Candidatus Caldarchaeum</taxon>
    </lineage>
</organism>
<reference evidence="1" key="1">
    <citation type="journal article" date="2020" name="ISME J.">
        <title>Gammaproteobacteria mediating utilization of methyl-, sulfur- and petroleum organic compounds in deep ocean hydrothermal plumes.</title>
        <authorList>
            <person name="Zhou Z."/>
            <person name="Liu Y."/>
            <person name="Pan J."/>
            <person name="Cron B.R."/>
            <person name="Toner B.M."/>
            <person name="Anantharaman K."/>
            <person name="Breier J.A."/>
            <person name="Dick G.J."/>
            <person name="Li M."/>
        </authorList>
    </citation>
    <scope>NUCLEOTIDE SEQUENCE</scope>
    <source>
        <strain evidence="1">SZUA-1515</strain>
    </source>
</reference>
<accession>A0A832ZUZ6</accession>
<dbReference type="AlphaFoldDB" id="A0A832ZUZ6"/>
<dbReference type="EMBL" id="DQVM01000037">
    <property type="protein sequence ID" value="HIQ29336.1"/>
    <property type="molecule type" value="Genomic_DNA"/>
</dbReference>